<evidence type="ECO:0000313" key="2">
    <source>
        <dbReference type="EMBL" id="KIJ98111.1"/>
    </source>
</evidence>
<dbReference type="STRING" id="1095629.A0A0C9XKJ5"/>
<dbReference type="AlphaFoldDB" id="A0A0C9XKJ5"/>
<dbReference type="Gene3D" id="3.90.180.10">
    <property type="entry name" value="Medium-chain alcohol dehydrogenases, catalytic domain"/>
    <property type="match status" value="1"/>
</dbReference>
<dbReference type="Gene3D" id="3.40.50.720">
    <property type="entry name" value="NAD(P)-binding Rossmann-like Domain"/>
    <property type="match status" value="1"/>
</dbReference>
<accession>A0A0C9XKJ5</accession>
<feature type="domain" description="Enoyl reductase (ER)" evidence="1">
    <location>
        <begin position="12"/>
        <end position="332"/>
    </location>
</feature>
<dbReference type="InterPro" id="IPR036291">
    <property type="entry name" value="NAD(P)-bd_dom_sf"/>
</dbReference>
<protein>
    <recommendedName>
        <fullName evidence="1">Enoyl reductase (ER) domain-containing protein</fullName>
    </recommendedName>
</protein>
<dbReference type="InterPro" id="IPR047122">
    <property type="entry name" value="Trans-enoyl_RdTase-like"/>
</dbReference>
<proteinExistence type="predicted"/>
<dbReference type="OrthoDB" id="3233595at2759"/>
<dbReference type="GO" id="GO:0016651">
    <property type="term" value="F:oxidoreductase activity, acting on NAD(P)H"/>
    <property type="evidence" value="ECO:0007669"/>
    <property type="project" value="InterPro"/>
</dbReference>
<dbReference type="CDD" id="cd08249">
    <property type="entry name" value="enoyl_reductase_like"/>
    <property type="match status" value="1"/>
</dbReference>
<keyword evidence="3" id="KW-1185">Reference proteome</keyword>
<dbReference type="HOGENOM" id="CLU_026673_16_5_1"/>
<dbReference type="Pfam" id="PF08240">
    <property type="entry name" value="ADH_N"/>
    <property type="match status" value="1"/>
</dbReference>
<dbReference type="InterPro" id="IPR013154">
    <property type="entry name" value="ADH-like_N"/>
</dbReference>
<dbReference type="InterPro" id="IPR013149">
    <property type="entry name" value="ADH-like_C"/>
</dbReference>
<reference evidence="2 3" key="1">
    <citation type="submission" date="2014-04" db="EMBL/GenBank/DDBJ databases">
        <authorList>
            <consortium name="DOE Joint Genome Institute"/>
            <person name="Kuo A."/>
            <person name="Kohler A."/>
            <person name="Nagy L.G."/>
            <person name="Floudas D."/>
            <person name="Copeland A."/>
            <person name="Barry K.W."/>
            <person name="Cichocki N."/>
            <person name="Veneault-Fourrey C."/>
            <person name="LaButti K."/>
            <person name="Lindquist E.A."/>
            <person name="Lipzen A."/>
            <person name="Lundell T."/>
            <person name="Morin E."/>
            <person name="Murat C."/>
            <person name="Sun H."/>
            <person name="Tunlid A."/>
            <person name="Henrissat B."/>
            <person name="Grigoriev I.V."/>
            <person name="Hibbett D.S."/>
            <person name="Martin F."/>
            <person name="Nordberg H.P."/>
            <person name="Cantor M.N."/>
            <person name="Hua S.X."/>
        </authorList>
    </citation>
    <scope>NUCLEOTIDE SEQUENCE [LARGE SCALE GENOMIC DNA]</scope>
    <source>
        <strain evidence="2 3">LaAM-08-1</strain>
    </source>
</reference>
<dbReference type="Pfam" id="PF00107">
    <property type="entry name" value="ADH_zinc_N"/>
    <property type="match status" value="1"/>
</dbReference>
<dbReference type="EMBL" id="KN838676">
    <property type="protein sequence ID" value="KIJ98111.1"/>
    <property type="molecule type" value="Genomic_DNA"/>
</dbReference>
<gene>
    <name evidence="2" type="ORF">K443DRAFT_628824</name>
</gene>
<dbReference type="SUPFAM" id="SSF51735">
    <property type="entry name" value="NAD(P)-binding Rossmann-fold domains"/>
    <property type="match status" value="1"/>
</dbReference>
<name>A0A0C9XKJ5_9AGAR</name>
<dbReference type="SMART" id="SM00829">
    <property type="entry name" value="PKS_ER"/>
    <property type="match status" value="1"/>
</dbReference>
<evidence type="ECO:0000259" key="1">
    <source>
        <dbReference type="SMART" id="SM00829"/>
    </source>
</evidence>
<dbReference type="SUPFAM" id="SSF50129">
    <property type="entry name" value="GroES-like"/>
    <property type="match status" value="1"/>
</dbReference>
<dbReference type="PANTHER" id="PTHR45348">
    <property type="entry name" value="HYPOTHETICAL OXIDOREDUCTASE (EUROFUNG)"/>
    <property type="match status" value="1"/>
</dbReference>
<dbReference type="PANTHER" id="PTHR45348:SF2">
    <property type="entry name" value="ZINC-TYPE ALCOHOL DEHYDROGENASE-LIKE PROTEIN C2E1P3.01"/>
    <property type="match status" value="1"/>
</dbReference>
<dbReference type="InterPro" id="IPR020843">
    <property type="entry name" value="ER"/>
</dbReference>
<sequence length="336" mass="35705">MATQQKALLVPAKFADFVVGSKSIPKPGPGELLVKIRSTSLNPADWKIHKYGLFIEEFPAVLGLDVAGDVEEVGEGVTTFVKGDRVFAQGQYKPDWATFQQYAKTNAATTSKIPQNFSYDDVATLPVALSAAYAGLYGSKPRGAAFDAPVSASAVGKYVNTPLVVLGGSSSVGRYVIQLAKYSGFYPIITTSSLKHTDDLKSLGAAHVIDRNASVISEVRKLTDKPILIVYDAISNADTQQAGIDVLATGGKLVTVQPPSVKAEGKEIIHVFGSVSLYPELLTSLYGKDVFGFLGRGVLKPGHFEIIGGLAAIPEGLNRLQNNQVSNSKLVAHPQD</sequence>
<dbReference type="InterPro" id="IPR011032">
    <property type="entry name" value="GroES-like_sf"/>
</dbReference>
<dbReference type="Proteomes" id="UP000054477">
    <property type="component" value="Unassembled WGS sequence"/>
</dbReference>
<organism evidence="2 3">
    <name type="scientific">Laccaria amethystina LaAM-08-1</name>
    <dbReference type="NCBI Taxonomy" id="1095629"/>
    <lineage>
        <taxon>Eukaryota</taxon>
        <taxon>Fungi</taxon>
        <taxon>Dikarya</taxon>
        <taxon>Basidiomycota</taxon>
        <taxon>Agaricomycotina</taxon>
        <taxon>Agaricomycetes</taxon>
        <taxon>Agaricomycetidae</taxon>
        <taxon>Agaricales</taxon>
        <taxon>Agaricineae</taxon>
        <taxon>Hydnangiaceae</taxon>
        <taxon>Laccaria</taxon>
    </lineage>
</organism>
<evidence type="ECO:0000313" key="3">
    <source>
        <dbReference type="Proteomes" id="UP000054477"/>
    </source>
</evidence>
<reference evidence="3" key="2">
    <citation type="submission" date="2015-01" db="EMBL/GenBank/DDBJ databases">
        <title>Evolutionary Origins and Diversification of the Mycorrhizal Mutualists.</title>
        <authorList>
            <consortium name="DOE Joint Genome Institute"/>
            <consortium name="Mycorrhizal Genomics Consortium"/>
            <person name="Kohler A."/>
            <person name="Kuo A."/>
            <person name="Nagy L.G."/>
            <person name="Floudas D."/>
            <person name="Copeland A."/>
            <person name="Barry K.W."/>
            <person name="Cichocki N."/>
            <person name="Veneault-Fourrey C."/>
            <person name="LaButti K."/>
            <person name="Lindquist E.A."/>
            <person name="Lipzen A."/>
            <person name="Lundell T."/>
            <person name="Morin E."/>
            <person name="Murat C."/>
            <person name="Riley R."/>
            <person name="Ohm R."/>
            <person name="Sun H."/>
            <person name="Tunlid A."/>
            <person name="Henrissat B."/>
            <person name="Grigoriev I.V."/>
            <person name="Hibbett D.S."/>
            <person name="Martin F."/>
        </authorList>
    </citation>
    <scope>NUCLEOTIDE SEQUENCE [LARGE SCALE GENOMIC DNA]</scope>
    <source>
        <strain evidence="3">LaAM-08-1</strain>
    </source>
</reference>